<reference evidence="2" key="1">
    <citation type="journal article" date="2013" name="Nat. Biotechnol.">
        <title>Draft genome sequence of chickpea (Cicer arietinum) provides a resource for trait improvement.</title>
        <authorList>
            <person name="Varshney R.K."/>
            <person name="Song C."/>
            <person name="Saxena R.K."/>
            <person name="Azam S."/>
            <person name="Yu S."/>
            <person name="Sharpe A.G."/>
            <person name="Cannon S."/>
            <person name="Baek J."/>
            <person name="Rosen B.D."/>
            <person name="Tar'an B."/>
            <person name="Millan T."/>
            <person name="Zhang X."/>
            <person name="Ramsay L.D."/>
            <person name="Iwata A."/>
            <person name="Wang Y."/>
            <person name="Nelson W."/>
            <person name="Farmer A.D."/>
            <person name="Gaur P.M."/>
            <person name="Soderlund C."/>
            <person name="Penmetsa R.V."/>
            <person name="Xu C."/>
            <person name="Bharti A.K."/>
            <person name="He W."/>
            <person name="Winter P."/>
            <person name="Zhao S."/>
            <person name="Hane J.K."/>
            <person name="Carrasquilla-Garcia N."/>
            <person name="Condie J.A."/>
            <person name="Upadhyaya H.D."/>
            <person name="Luo M.C."/>
            <person name="Thudi M."/>
            <person name="Gowda C.L."/>
            <person name="Singh N.P."/>
            <person name="Lichtenzveig J."/>
            <person name="Gali K.K."/>
            <person name="Rubio J."/>
            <person name="Nadarajan N."/>
            <person name="Dolezel J."/>
            <person name="Bansal K.C."/>
            <person name="Xu X."/>
            <person name="Edwards D."/>
            <person name="Zhang G."/>
            <person name="Kahl G."/>
            <person name="Gil J."/>
            <person name="Singh K.B."/>
            <person name="Datta S.K."/>
            <person name="Jackson S.A."/>
            <person name="Wang J."/>
            <person name="Cook D.R."/>
        </authorList>
    </citation>
    <scope>NUCLEOTIDE SEQUENCE [LARGE SCALE GENOMIC DNA]</scope>
    <source>
        <strain evidence="2">cv. CDC Frontier</strain>
    </source>
</reference>
<dbReference type="InterPro" id="IPR009057">
    <property type="entry name" value="Homeodomain-like_sf"/>
</dbReference>
<dbReference type="PROSITE" id="PS50090">
    <property type="entry name" value="MYB_LIKE"/>
    <property type="match status" value="1"/>
</dbReference>
<proteinExistence type="predicted"/>
<evidence type="ECO:0000313" key="2">
    <source>
        <dbReference type="Proteomes" id="UP000087171"/>
    </source>
</evidence>
<reference evidence="3" key="2">
    <citation type="submission" date="2025-08" db="UniProtKB">
        <authorList>
            <consortium name="RefSeq"/>
        </authorList>
    </citation>
    <scope>IDENTIFICATION</scope>
    <source>
        <tissue evidence="3">Etiolated seedlings</tissue>
    </source>
</reference>
<sequence>MESQMKNDLEKVDGFLVYRRKRRRSTSSSEAITKSKALDTRVLDHAPPIDRPNSTIPDCAITPQQILNDTVDKLKMFSKYCMDSVCNTQNRYKGTTTMVKKPPQQFCLGSISNTQNGYKNTTILEKSNPPKSLDKIKEKTSVKIEASQKKKMALKDKGKKPIPKQHSNIQIIEFDKYVGLNDDLKFRKGAYAPHPSFMGMFGQNKSTPSSSYLKTDSALNSGLISRPKITDATTSERSSGFQRYKQNADSWTEMELDCLWVGIRKYGQRNWNAILADPRMILLRKRTPQELSARWDQEVLKIFPTAQALPIRRVHEEVKNQSVSKSTIDINMPSQNYCTLDSHNQLPIFINVNSSLTQMLNSTPQKASTEIESRKMHHSSSSLMLLPPAVEMDGAGRENGNSKENPIEIE</sequence>
<dbReference type="Proteomes" id="UP000087171">
    <property type="component" value="Chromosome Ca1"/>
</dbReference>
<dbReference type="SUPFAM" id="SSF46689">
    <property type="entry name" value="Homeodomain-like"/>
    <property type="match status" value="1"/>
</dbReference>
<accession>A0A3Q7YE80</accession>
<dbReference type="RefSeq" id="XP_027192962.1">
    <property type="nucleotide sequence ID" value="XM_027337161.1"/>
</dbReference>
<gene>
    <name evidence="3" type="primary">LOC113787806</name>
</gene>
<keyword evidence="2" id="KW-1185">Reference proteome</keyword>
<dbReference type="AlphaFoldDB" id="A0A3Q7YE80"/>
<dbReference type="Gene3D" id="1.10.10.60">
    <property type="entry name" value="Homeodomain-like"/>
    <property type="match status" value="1"/>
</dbReference>
<protein>
    <submittedName>
        <fullName evidence="3">Uncharacterized protein LOC113787806</fullName>
    </submittedName>
</protein>
<name>A0A3Q7YE80_CICAR</name>
<feature type="domain" description="Myb-like" evidence="1">
    <location>
        <begin position="243"/>
        <end position="299"/>
    </location>
</feature>
<evidence type="ECO:0000259" key="1">
    <source>
        <dbReference type="PROSITE" id="PS50090"/>
    </source>
</evidence>
<dbReference type="CDD" id="cd11660">
    <property type="entry name" value="SANT_TRF"/>
    <property type="match status" value="1"/>
</dbReference>
<dbReference type="OrthoDB" id="1750841at2759"/>
<dbReference type="InterPro" id="IPR001005">
    <property type="entry name" value="SANT/Myb"/>
</dbReference>
<evidence type="ECO:0000313" key="3">
    <source>
        <dbReference type="RefSeq" id="XP_027192962.1"/>
    </source>
</evidence>
<organism evidence="2 3">
    <name type="scientific">Cicer arietinum</name>
    <name type="common">Chickpea</name>
    <name type="synonym">Garbanzo</name>
    <dbReference type="NCBI Taxonomy" id="3827"/>
    <lineage>
        <taxon>Eukaryota</taxon>
        <taxon>Viridiplantae</taxon>
        <taxon>Streptophyta</taxon>
        <taxon>Embryophyta</taxon>
        <taxon>Tracheophyta</taxon>
        <taxon>Spermatophyta</taxon>
        <taxon>Magnoliopsida</taxon>
        <taxon>eudicotyledons</taxon>
        <taxon>Gunneridae</taxon>
        <taxon>Pentapetalae</taxon>
        <taxon>rosids</taxon>
        <taxon>fabids</taxon>
        <taxon>Fabales</taxon>
        <taxon>Fabaceae</taxon>
        <taxon>Papilionoideae</taxon>
        <taxon>50 kb inversion clade</taxon>
        <taxon>NPAAA clade</taxon>
        <taxon>Hologalegina</taxon>
        <taxon>IRL clade</taxon>
        <taxon>Cicereae</taxon>
        <taxon>Cicer</taxon>
    </lineage>
</organism>
<dbReference type="STRING" id="3827.A0A3Q7YE80"/>